<reference evidence="2 3" key="1">
    <citation type="submission" date="2019-09" db="EMBL/GenBank/DDBJ databases">
        <title>Taxonomic organization of the family Brucellaceae based on a phylogenomic approach.</title>
        <authorList>
            <person name="Leclercq S."/>
            <person name="Cloeckaert A."/>
            <person name="Zygmunt M.S."/>
        </authorList>
    </citation>
    <scope>NUCLEOTIDE SEQUENCE [LARGE SCALE GENOMIC DNA]</scope>
    <source>
        <strain evidence="2 3">CCUG 34461</strain>
    </source>
</reference>
<evidence type="ECO:0000256" key="1">
    <source>
        <dbReference type="SAM" id="MobiDB-lite"/>
    </source>
</evidence>
<gene>
    <name evidence="2" type="ORF">F9L06_20990</name>
</gene>
<dbReference type="Proteomes" id="UP000441102">
    <property type="component" value="Unassembled WGS sequence"/>
</dbReference>
<name>A0A6I0DLP7_BRUAN</name>
<comment type="caution">
    <text evidence="2">The sequence shown here is derived from an EMBL/GenBank/DDBJ whole genome shotgun (WGS) entry which is preliminary data.</text>
</comment>
<feature type="region of interest" description="Disordered" evidence="1">
    <location>
        <begin position="1"/>
        <end position="29"/>
    </location>
</feature>
<proteinExistence type="predicted"/>
<protein>
    <submittedName>
        <fullName evidence="2">Uncharacterized protein</fullName>
    </submittedName>
</protein>
<evidence type="ECO:0000313" key="3">
    <source>
        <dbReference type="Proteomes" id="UP000441102"/>
    </source>
</evidence>
<dbReference type="RefSeq" id="WP_151576915.1">
    <property type="nucleotide sequence ID" value="NZ_WBWX01000010.1"/>
</dbReference>
<organism evidence="2 3">
    <name type="scientific">Brucella anthropi</name>
    <name type="common">Ochrobactrum anthropi</name>
    <dbReference type="NCBI Taxonomy" id="529"/>
    <lineage>
        <taxon>Bacteria</taxon>
        <taxon>Pseudomonadati</taxon>
        <taxon>Pseudomonadota</taxon>
        <taxon>Alphaproteobacteria</taxon>
        <taxon>Hyphomicrobiales</taxon>
        <taxon>Brucellaceae</taxon>
        <taxon>Brucella/Ochrobactrum group</taxon>
        <taxon>Brucella</taxon>
    </lineage>
</organism>
<feature type="compositionally biased region" description="Polar residues" evidence="1">
    <location>
        <begin position="1"/>
        <end position="11"/>
    </location>
</feature>
<sequence>MKSTTRGTSSLERGAPKQAMKSRTIKGGKVKKVTTTHVITEGKSRRGRNLVAKEKRIPEAPIAPRHFRVVEPTLIPSQPALIPALNSLREAIASDRGEHRTNQRRNLADAYQLAFSINRDEDSKLQFEADCEWENFANARIPKKDPAFMLAAVLGYLFGNQTRPKKKKVSKLKKALEPYFIRGISPSEVGAIVVNGGVPALLRNASAFFDDGHKHEARSNKKRVTEAELEFDFDPGKYREQLMELDGALTVQAKLKVVPKLNGKTVKLLSLNATA</sequence>
<evidence type="ECO:0000313" key="2">
    <source>
        <dbReference type="EMBL" id="KAB2792982.1"/>
    </source>
</evidence>
<dbReference type="AlphaFoldDB" id="A0A6I0DLP7"/>
<dbReference type="EMBL" id="WBWX01000010">
    <property type="protein sequence ID" value="KAB2792982.1"/>
    <property type="molecule type" value="Genomic_DNA"/>
</dbReference>
<accession>A0A6I0DLP7</accession>